<dbReference type="OMA" id="HYVDEGM"/>
<dbReference type="NCBIfam" id="TIGR00639">
    <property type="entry name" value="PurN"/>
    <property type="match status" value="1"/>
</dbReference>
<dbReference type="Pfam" id="PF00551">
    <property type="entry name" value="Formyl_trans_N"/>
    <property type="match status" value="1"/>
</dbReference>
<dbReference type="InterPro" id="IPR002376">
    <property type="entry name" value="Formyl_transf_N"/>
</dbReference>
<dbReference type="RefSeq" id="XP_020905810.1">
    <property type="nucleotide sequence ID" value="XM_021050151.1"/>
</dbReference>
<dbReference type="GeneID" id="110243998"/>
<dbReference type="EC" id="2.1.2.2" evidence="2"/>
<dbReference type="GO" id="GO:0004644">
    <property type="term" value="F:phosphoribosylglycinamide formyltransferase activity"/>
    <property type="evidence" value="ECO:0007669"/>
    <property type="project" value="UniProtKB-EC"/>
</dbReference>
<evidence type="ECO:0000256" key="4">
    <source>
        <dbReference type="ARBA" id="ARBA00022755"/>
    </source>
</evidence>
<evidence type="ECO:0000259" key="5">
    <source>
        <dbReference type="Pfam" id="PF00551"/>
    </source>
</evidence>
<keyword evidence="4" id="KW-0658">Purine biosynthesis</keyword>
<dbReference type="KEGG" id="epa:110243998"/>
<dbReference type="OrthoDB" id="2018833at2759"/>
<proteinExistence type="predicted"/>
<dbReference type="PANTHER" id="PTHR43369:SF2">
    <property type="entry name" value="PHOSPHORIBOSYLGLYCINAMIDE FORMYLTRANSFERASE"/>
    <property type="match status" value="1"/>
</dbReference>
<dbReference type="SUPFAM" id="SSF53328">
    <property type="entry name" value="Formyltransferase"/>
    <property type="match status" value="1"/>
</dbReference>
<name>A0A913XKM3_EXADI</name>
<reference evidence="6" key="1">
    <citation type="submission" date="2022-11" db="UniProtKB">
        <authorList>
            <consortium name="EnsemblMetazoa"/>
        </authorList>
    </citation>
    <scope>IDENTIFICATION</scope>
</reference>
<sequence length="156" mass="17190">MGFKKLKVSNGDIKYKKRIGVLISGSGTNLQALIDRSLRHDSSSEIVLVVSNKPGVKGLERAQNVGIPTKVINHKEYKSRLDFDMAVHSTLEEHDVELVCLAGFMRILTGEFVRKWTGQLINIHPSLLPSFKGVDAHKQVLEAGVTLSGCTVHFVV</sequence>
<dbReference type="Proteomes" id="UP000887567">
    <property type="component" value="Unplaced"/>
</dbReference>
<dbReference type="EnsemblMetazoa" id="XM_021050151.1">
    <property type="protein sequence ID" value="XP_020905810.1"/>
    <property type="gene ID" value="LOC110243998"/>
</dbReference>
<dbReference type="InterPro" id="IPR004607">
    <property type="entry name" value="GART"/>
</dbReference>
<organism evidence="6 7">
    <name type="scientific">Exaiptasia diaphana</name>
    <name type="common">Tropical sea anemone</name>
    <name type="synonym">Aiptasia pulchella</name>
    <dbReference type="NCBI Taxonomy" id="2652724"/>
    <lineage>
        <taxon>Eukaryota</taxon>
        <taxon>Metazoa</taxon>
        <taxon>Cnidaria</taxon>
        <taxon>Anthozoa</taxon>
        <taxon>Hexacorallia</taxon>
        <taxon>Actiniaria</taxon>
        <taxon>Aiptasiidae</taxon>
        <taxon>Exaiptasia</taxon>
    </lineage>
</organism>
<protein>
    <recommendedName>
        <fullName evidence="2">phosphoribosylglycinamide formyltransferase 1</fullName>
        <ecNumber evidence="2">2.1.2.2</ecNumber>
    </recommendedName>
</protein>
<evidence type="ECO:0000313" key="7">
    <source>
        <dbReference type="Proteomes" id="UP000887567"/>
    </source>
</evidence>
<evidence type="ECO:0000313" key="6">
    <source>
        <dbReference type="EnsemblMetazoa" id="XP_020905810.1"/>
    </source>
</evidence>
<evidence type="ECO:0000256" key="1">
    <source>
        <dbReference type="ARBA" id="ARBA00005054"/>
    </source>
</evidence>
<dbReference type="CDD" id="cd08645">
    <property type="entry name" value="FMT_core_GART"/>
    <property type="match status" value="1"/>
</dbReference>
<dbReference type="GO" id="GO:0006189">
    <property type="term" value="P:'de novo' IMP biosynthetic process"/>
    <property type="evidence" value="ECO:0007669"/>
    <property type="project" value="InterPro"/>
</dbReference>
<dbReference type="GO" id="GO:0005829">
    <property type="term" value="C:cytosol"/>
    <property type="evidence" value="ECO:0007669"/>
    <property type="project" value="TreeGrafter"/>
</dbReference>
<keyword evidence="7" id="KW-1185">Reference proteome</keyword>
<dbReference type="InterPro" id="IPR036477">
    <property type="entry name" value="Formyl_transf_N_sf"/>
</dbReference>
<accession>A0A913XKM3</accession>
<evidence type="ECO:0000256" key="3">
    <source>
        <dbReference type="ARBA" id="ARBA00022679"/>
    </source>
</evidence>
<comment type="pathway">
    <text evidence="1">Purine metabolism; IMP biosynthesis via de novo pathway; N(2)-formyl-N(1)-(5-phospho-D-ribosyl)glycinamide from N(1)-(5-phospho-D-ribosyl)glycinamide (10-formyl THF route): step 1/1.</text>
</comment>
<evidence type="ECO:0000256" key="2">
    <source>
        <dbReference type="ARBA" id="ARBA00012254"/>
    </source>
</evidence>
<keyword evidence="3" id="KW-0808">Transferase</keyword>
<dbReference type="Gene3D" id="3.40.50.170">
    <property type="entry name" value="Formyl transferase, N-terminal domain"/>
    <property type="match status" value="1"/>
</dbReference>
<dbReference type="PANTHER" id="PTHR43369">
    <property type="entry name" value="PHOSPHORIBOSYLGLYCINAMIDE FORMYLTRANSFERASE"/>
    <property type="match status" value="1"/>
</dbReference>
<feature type="domain" description="Formyl transferase N-terminal" evidence="5">
    <location>
        <begin position="17"/>
        <end position="155"/>
    </location>
</feature>
<dbReference type="AlphaFoldDB" id="A0A913XKM3"/>